<evidence type="ECO:0000313" key="2">
    <source>
        <dbReference type="EMBL" id="SLN72459.1"/>
    </source>
</evidence>
<proteinExistence type="predicted"/>
<gene>
    <name evidence="2" type="ORF">TRL7639_04320</name>
</gene>
<reference evidence="2 3" key="1">
    <citation type="submission" date="2017-03" db="EMBL/GenBank/DDBJ databases">
        <authorList>
            <person name="Afonso C.L."/>
            <person name="Miller P.J."/>
            <person name="Scott M.A."/>
            <person name="Spackman E."/>
            <person name="Goraichik I."/>
            <person name="Dimitrov K.M."/>
            <person name="Suarez D.L."/>
            <person name="Swayne D.E."/>
        </authorList>
    </citation>
    <scope>NUCLEOTIDE SEQUENCE [LARGE SCALE GENOMIC DNA]</scope>
    <source>
        <strain evidence="2 3">CECT 7639</strain>
    </source>
</reference>
<keyword evidence="1" id="KW-0812">Transmembrane</keyword>
<organism evidence="2 3">
    <name type="scientific">Falsiruegeria litorea R37</name>
    <dbReference type="NCBI Taxonomy" id="1200284"/>
    <lineage>
        <taxon>Bacteria</taxon>
        <taxon>Pseudomonadati</taxon>
        <taxon>Pseudomonadota</taxon>
        <taxon>Alphaproteobacteria</taxon>
        <taxon>Rhodobacterales</taxon>
        <taxon>Roseobacteraceae</taxon>
        <taxon>Falsiruegeria</taxon>
    </lineage>
</organism>
<evidence type="ECO:0000256" key="1">
    <source>
        <dbReference type="SAM" id="Phobius"/>
    </source>
</evidence>
<accession>A0A1Y5TUW2</accession>
<evidence type="ECO:0000313" key="3">
    <source>
        <dbReference type="Proteomes" id="UP000193077"/>
    </source>
</evidence>
<name>A0A1Y5TUW2_9RHOB</name>
<dbReference type="EMBL" id="FWFO01000007">
    <property type="protein sequence ID" value="SLN72459.1"/>
    <property type="molecule type" value="Genomic_DNA"/>
</dbReference>
<keyword evidence="3" id="KW-1185">Reference proteome</keyword>
<dbReference type="AlphaFoldDB" id="A0A1Y5TUW2"/>
<feature type="transmembrane region" description="Helical" evidence="1">
    <location>
        <begin position="7"/>
        <end position="27"/>
    </location>
</feature>
<dbReference type="Proteomes" id="UP000193077">
    <property type="component" value="Unassembled WGS sequence"/>
</dbReference>
<keyword evidence="1" id="KW-1133">Transmembrane helix</keyword>
<sequence length="42" mass="4674">MTPRNQIAMNLSILELVISLIMVKYLTGNFEPKSAVPSLRSP</sequence>
<keyword evidence="1" id="KW-0472">Membrane</keyword>
<protein>
    <submittedName>
        <fullName evidence="2">Uncharacterized protein</fullName>
    </submittedName>
</protein>